<accession>A0A517ZHW2</accession>
<feature type="transmembrane region" description="Helical" evidence="1">
    <location>
        <begin position="42"/>
        <end position="68"/>
    </location>
</feature>
<evidence type="ECO:0000256" key="1">
    <source>
        <dbReference type="SAM" id="Phobius"/>
    </source>
</evidence>
<dbReference type="KEGG" id="sdyn:Mal52_05190"/>
<dbReference type="AlphaFoldDB" id="A0A517ZHW2"/>
<protein>
    <submittedName>
        <fullName evidence="2">Uncharacterized protein</fullName>
    </submittedName>
</protein>
<dbReference type="EMBL" id="CP036276">
    <property type="protein sequence ID" value="QDU42064.1"/>
    <property type="molecule type" value="Genomic_DNA"/>
</dbReference>
<keyword evidence="1" id="KW-0472">Membrane</keyword>
<name>A0A517ZHW2_9PLAN</name>
<evidence type="ECO:0000313" key="3">
    <source>
        <dbReference type="Proteomes" id="UP000319383"/>
    </source>
</evidence>
<sequence>METLISQLKNSKQSFEKLGSQIEIGNPGSWAKTMVKKKPKSLAIWFLGILLALSFSYVLSFGPAAWLAHAGYVSDETMLRGYGPILRTAANRRGSIESVTLWYAGLTALEREKPRLTIRSFEIESGKAVDVYLRWDGGPSLENRW</sequence>
<reference evidence="2 3" key="1">
    <citation type="submission" date="2019-02" db="EMBL/GenBank/DDBJ databases">
        <title>Deep-cultivation of Planctomycetes and their phenomic and genomic characterization uncovers novel biology.</title>
        <authorList>
            <person name="Wiegand S."/>
            <person name="Jogler M."/>
            <person name="Boedeker C."/>
            <person name="Pinto D."/>
            <person name="Vollmers J."/>
            <person name="Rivas-Marin E."/>
            <person name="Kohn T."/>
            <person name="Peeters S.H."/>
            <person name="Heuer A."/>
            <person name="Rast P."/>
            <person name="Oberbeckmann S."/>
            <person name="Bunk B."/>
            <person name="Jeske O."/>
            <person name="Meyerdierks A."/>
            <person name="Storesund J.E."/>
            <person name="Kallscheuer N."/>
            <person name="Luecker S."/>
            <person name="Lage O.M."/>
            <person name="Pohl T."/>
            <person name="Merkel B.J."/>
            <person name="Hornburger P."/>
            <person name="Mueller R.-W."/>
            <person name="Bruemmer F."/>
            <person name="Labrenz M."/>
            <person name="Spormann A.M."/>
            <person name="Op den Camp H."/>
            <person name="Overmann J."/>
            <person name="Amann R."/>
            <person name="Jetten M.S.M."/>
            <person name="Mascher T."/>
            <person name="Medema M.H."/>
            <person name="Devos D.P."/>
            <person name="Kaster A.-K."/>
            <person name="Ovreas L."/>
            <person name="Rohde M."/>
            <person name="Galperin M.Y."/>
            <person name="Jogler C."/>
        </authorList>
    </citation>
    <scope>NUCLEOTIDE SEQUENCE [LARGE SCALE GENOMIC DNA]</scope>
    <source>
        <strain evidence="2 3">Mal52</strain>
    </source>
</reference>
<evidence type="ECO:0000313" key="2">
    <source>
        <dbReference type="EMBL" id="QDU42064.1"/>
    </source>
</evidence>
<keyword evidence="3" id="KW-1185">Reference proteome</keyword>
<organism evidence="2 3">
    <name type="scientific">Symmachiella dynata</name>
    <dbReference type="NCBI Taxonomy" id="2527995"/>
    <lineage>
        <taxon>Bacteria</taxon>
        <taxon>Pseudomonadati</taxon>
        <taxon>Planctomycetota</taxon>
        <taxon>Planctomycetia</taxon>
        <taxon>Planctomycetales</taxon>
        <taxon>Planctomycetaceae</taxon>
        <taxon>Symmachiella</taxon>
    </lineage>
</organism>
<keyword evidence="1" id="KW-1133">Transmembrane helix</keyword>
<keyword evidence="1" id="KW-0812">Transmembrane</keyword>
<gene>
    <name evidence="2" type="ORF">Mal52_05190</name>
</gene>
<dbReference type="Proteomes" id="UP000319383">
    <property type="component" value="Chromosome"/>
</dbReference>
<proteinExistence type="predicted"/>